<dbReference type="STRING" id="45056.Lade_0950"/>
<dbReference type="EMBL" id="LR134418">
    <property type="protein sequence ID" value="VEH84888.1"/>
    <property type="molecule type" value="Genomic_DNA"/>
</dbReference>
<protein>
    <submittedName>
        <fullName evidence="2">Uncharacterized protein</fullName>
    </submittedName>
</protein>
<gene>
    <name evidence="2" type="ORF">Lade_0950</name>
    <name evidence="3" type="ORF">NCTC12735_00508</name>
</gene>
<feature type="coiled-coil region" evidence="1">
    <location>
        <begin position="1069"/>
        <end position="1130"/>
    </location>
</feature>
<evidence type="ECO:0000313" key="2">
    <source>
        <dbReference type="EMBL" id="KTC66292.1"/>
    </source>
</evidence>
<dbReference type="RefSeq" id="WP_058461981.1">
    <property type="nucleotide sequence ID" value="NZ_CAAAHS010000002.1"/>
</dbReference>
<proteinExistence type="predicted"/>
<evidence type="ECO:0000313" key="5">
    <source>
        <dbReference type="Proteomes" id="UP000281170"/>
    </source>
</evidence>
<evidence type="ECO:0000256" key="1">
    <source>
        <dbReference type="SAM" id="Coils"/>
    </source>
</evidence>
<dbReference type="Proteomes" id="UP000054859">
    <property type="component" value="Unassembled WGS sequence"/>
</dbReference>
<accession>A0A0W0R5C9</accession>
<name>A0A0W0R5C9_9GAMM</name>
<keyword evidence="1" id="KW-0175">Coiled coil</keyword>
<reference evidence="2 4" key="1">
    <citation type="submission" date="2015-11" db="EMBL/GenBank/DDBJ databases">
        <title>Identification of large and diverse effector repertoires of 38 Legionella species.</title>
        <authorList>
            <person name="Burstein D."/>
            <person name="Amaro F."/>
            <person name="Zusman T."/>
            <person name="Lifshitz Z."/>
            <person name="Cohen O."/>
            <person name="Gilbert J.A."/>
            <person name="Pupko T."/>
            <person name="Shuman H.A."/>
            <person name="Segal G."/>
        </authorList>
    </citation>
    <scope>NUCLEOTIDE SEQUENCE [LARGE SCALE GENOMIC DNA]</scope>
    <source>
        <strain evidence="2 4">1762-AUS-E</strain>
    </source>
</reference>
<keyword evidence="3" id="KW-0614">Plasmid</keyword>
<dbReference type="Proteomes" id="UP000281170">
    <property type="component" value="Plasmid 9"/>
</dbReference>
<evidence type="ECO:0000313" key="3">
    <source>
        <dbReference type="EMBL" id="VEH84888.1"/>
    </source>
</evidence>
<dbReference type="KEGG" id="ladl:NCTC12735_00508"/>
<dbReference type="EMBL" id="LNKA01000001">
    <property type="protein sequence ID" value="KTC66292.1"/>
    <property type="molecule type" value="Genomic_DNA"/>
</dbReference>
<sequence length="1407" mass="158989">MPQSDLFHFQAAVMNLAIARAREIAIDPQTQLNFDPQGRVLIEIKKSDLDDAIVAQAGRPLSDKITVSLDIHDFPTLLGKYYEAIEEKLITHKVKHPEAIVQQLQHSQSIGSINAIQQELHFHLSLSLRTWQTFFDEIYPGKFAGKEAELEKAYKDTLEHINELVLNEFAKALIKAQKPGEGLDISILNNALDKARESLARSAHDYLFKNILTNTHVIFSKDDLIKLHQNKSRLKEIAEQTTATPNDVIHTSCHQGLATWISGSENTAHHRVKGFDHLPQRQIISHPYKGTTVSTHEAARIQIRTPSLDVKDDEVKRDPKPYIADIADKLDGIKKFYSLDYDELLDDPKAFIYNLHTASNDYIFGLINAGDRNGNEQTQGADLILKGSHLYNKKQLDEERDAGQTPVFCFVQNLSVSGFGDTLGYTGNPLKQEATLMAEMALIHTLYPFCTPEQQAEINAAKDNYKKFLNKDERGEYFSASIEGQKALEIIRSVKDSWKAEPELPSEDFFQNAANSLKILIANDLHFSHDYAKLIQTLSIFVEKASIAGCKSGNERAQAINGRVAILDKLFHTPSEDRGIIADLLKQLAMNPNQPQEIATLLKNSIDNEYNLSGLQQAASLISLLDQGAASKVKAKSPYFYTIDRNHAEEPTMTHLHQNKSDLMQAHKGLGKFMFTAAEENIEDHLRNLGVIQLRIKKRERGELPDSIGEYNGETIVHIPEKEKHRLAFLQYLYSVHALGKPKMNPRLRDDLIRRGKQGDAAISMEQLLGPEGVELYTKALQEERDSVEFKKAIWEKATEETINGDRQFKKRFVAQILGPAGVGKTGAVRAMLRKLEEFMERDPDVPGQPMVAKVDGGDTREVSQIRRWALQHAIDMNYTGIRDLYDIGDKPILDEVKAIDVEDVAVQDPHMNIVIPTTDLKKVNREKLEHPESLQEVIVQVIGRREVIEYQQISRAWKTDWRDEQSLAESKAPPWLPLASYIKGTYYAEKGLQSAKDKDTLVFCVINDSILVKESEPGNNNWLPTDKISKGVIQVSERVYMDWLRSHKQEDLKSFNKRMPPLITTPELLMVETTVKDLEKIATDLKREGLLEIIHDVKNLQPVWESHKWQEYQEKIDKIRNNIDYLQQEYPPLPGDIKEDLSALDEQLKMARNKVPTGKKIPIPEKVEKKREQDAFYKVAEQEVSELGFTHRIINKGESITPDSKTKPQVKNQISSSTSLITKYQEITLKKDQVIQASITFEDNNKGVLLQNHRGTVTDASPQKLTSSQQVKLAVEQAKMFLSNWRPGSGDIIIRGTDLEMANKVYAAILLLKDSHPSLKDLSIKSFVTGCDGPGRFDSITRFINRHLGSPSNGPIKTETREFLKTELSALFNNPESNAYKLRLASINLADKPGEDTPPLTPHSSD</sequence>
<dbReference type="OrthoDB" id="5650266at2"/>
<reference evidence="3 5" key="2">
    <citation type="submission" date="2018-12" db="EMBL/GenBank/DDBJ databases">
        <authorList>
            <consortium name="Pathogen Informatics"/>
        </authorList>
    </citation>
    <scope>NUCLEOTIDE SEQUENCE [LARGE SCALE GENOMIC DNA]</scope>
    <source>
        <strain evidence="3 5">NCTC12735</strain>
        <plasmid evidence="5">9</plasmid>
    </source>
</reference>
<evidence type="ECO:0000313" key="4">
    <source>
        <dbReference type="Proteomes" id="UP000054859"/>
    </source>
</evidence>
<geneLocation type="plasmid" evidence="3 5">
    <name>9</name>
</geneLocation>
<keyword evidence="4" id="KW-1185">Reference proteome</keyword>
<organism evidence="2 4">
    <name type="scientific">Legionella adelaidensis</name>
    <dbReference type="NCBI Taxonomy" id="45056"/>
    <lineage>
        <taxon>Bacteria</taxon>
        <taxon>Pseudomonadati</taxon>
        <taxon>Pseudomonadota</taxon>
        <taxon>Gammaproteobacteria</taxon>
        <taxon>Legionellales</taxon>
        <taxon>Legionellaceae</taxon>
        <taxon>Legionella</taxon>
    </lineage>
</organism>
<dbReference type="PATRIC" id="fig|45056.6.peg.985"/>